<reference evidence="1" key="2">
    <citation type="journal article" date="2015" name="Data Brief">
        <title>Shoot transcriptome of the giant reed, Arundo donax.</title>
        <authorList>
            <person name="Barrero R.A."/>
            <person name="Guerrero F.D."/>
            <person name="Moolhuijzen P."/>
            <person name="Goolsby J.A."/>
            <person name="Tidwell J."/>
            <person name="Bellgard S.E."/>
            <person name="Bellgard M.I."/>
        </authorList>
    </citation>
    <scope>NUCLEOTIDE SEQUENCE</scope>
    <source>
        <tissue evidence="1">Shoot tissue taken approximately 20 cm above the soil surface</tissue>
    </source>
</reference>
<proteinExistence type="predicted"/>
<dbReference type="AlphaFoldDB" id="A0A0A8XVY7"/>
<sequence length="45" mass="5107">MIVDRSLLDHYLAQLMTPCPVQYNLLLILPVTQASGFNGYPCIHF</sequence>
<dbReference type="EMBL" id="GBRH01282013">
    <property type="protein sequence ID" value="JAD15882.1"/>
    <property type="molecule type" value="Transcribed_RNA"/>
</dbReference>
<reference evidence="1" key="1">
    <citation type="submission" date="2014-09" db="EMBL/GenBank/DDBJ databases">
        <authorList>
            <person name="Magalhaes I.L.F."/>
            <person name="Oliveira U."/>
            <person name="Santos F.R."/>
            <person name="Vidigal T.H.D.A."/>
            <person name="Brescovit A.D."/>
            <person name="Santos A.J."/>
        </authorList>
    </citation>
    <scope>NUCLEOTIDE SEQUENCE</scope>
    <source>
        <tissue evidence="1">Shoot tissue taken approximately 20 cm above the soil surface</tissue>
    </source>
</reference>
<accession>A0A0A8XVY7</accession>
<name>A0A0A8XVY7_ARUDO</name>
<protein>
    <submittedName>
        <fullName evidence="1">Uncharacterized protein</fullName>
    </submittedName>
</protein>
<evidence type="ECO:0000313" key="1">
    <source>
        <dbReference type="EMBL" id="JAD15882.1"/>
    </source>
</evidence>
<organism evidence="1">
    <name type="scientific">Arundo donax</name>
    <name type="common">Giant reed</name>
    <name type="synonym">Donax arundinaceus</name>
    <dbReference type="NCBI Taxonomy" id="35708"/>
    <lineage>
        <taxon>Eukaryota</taxon>
        <taxon>Viridiplantae</taxon>
        <taxon>Streptophyta</taxon>
        <taxon>Embryophyta</taxon>
        <taxon>Tracheophyta</taxon>
        <taxon>Spermatophyta</taxon>
        <taxon>Magnoliopsida</taxon>
        <taxon>Liliopsida</taxon>
        <taxon>Poales</taxon>
        <taxon>Poaceae</taxon>
        <taxon>PACMAD clade</taxon>
        <taxon>Arundinoideae</taxon>
        <taxon>Arundineae</taxon>
        <taxon>Arundo</taxon>
    </lineage>
</organism>